<organism evidence="2">
    <name type="scientific">Albugo laibachii Nc14</name>
    <dbReference type="NCBI Taxonomy" id="890382"/>
    <lineage>
        <taxon>Eukaryota</taxon>
        <taxon>Sar</taxon>
        <taxon>Stramenopiles</taxon>
        <taxon>Oomycota</taxon>
        <taxon>Peronosporomycetes</taxon>
        <taxon>Albuginales</taxon>
        <taxon>Albuginaceae</taxon>
        <taxon>Albugo</taxon>
    </lineage>
</organism>
<dbReference type="HOGENOM" id="CLU_1800041_0_0_1"/>
<protein>
    <submittedName>
        <fullName evidence="2">AlNc14C67G4727 protein</fullName>
    </submittedName>
</protein>
<accession>F0WDK8</accession>
<reference evidence="2" key="2">
    <citation type="submission" date="2011-02" db="EMBL/GenBank/DDBJ databases">
        <authorList>
            <person name="MacLean D."/>
        </authorList>
    </citation>
    <scope>NUCLEOTIDE SEQUENCE</scope>
</reference>
<proteinExistence type="predicted"/>
<evidence type="ECO:0000313" key="2">
    <source>
        <dbReference type="EMBL" id="CCA19282.1"/>
    </source>
</evidence>
<dbReference type="AlphaFoldDB" id="F0WDK8"/>
<dbReference type="EMBL" id="FR824112">
    <property type="protein sequence ID" value="CCA19282.1"/>
    <property type="molecule type" value="Genomic_DNA"/>
</dbReference>
<sequence length="144" mass="16055">MSLILYPIFCLAMEKANSDSVLSSRTHRTPHSPMSEKDCTKFLSSHSENEASTLARKPRKFLSIPKVSSSVINVMTCYGWKKQIPKPAPELPLSIVSPQSPNIRVAEPDSFSFQVPTSFQPPKTPEFPFASKALGLNPRRDHLD</sequence>
<reference evidence="2" key="1">
    <citation type="journal article" date="2011" name="PLoS Biol.">
        <title>Gene gain and loss during evolution of obligate parasitism in the white rust pathogen of Arabidopsis thaliana.</title>
        <authorList>
            <person name="Kemen E."/>
            <person name="Gardiner A."/>
            <person name="Schultz-Larsen T."/>
            <person name="Kemen A.C."/>
            <person name="Balmuth A.L."/>
            <person name="Robert-Seilaniantz A."/>
            <person name="Bailey K."/>
            <person name="Holub E."/>
            <person name="Studholme D.J."/>
            <person name="Maclean D."/>
            <person name="Jones J.D."/>
        </authorList>
    </citation>
    <scope>NUCLEOTIDE SEQUENCE</scope>
</reference>
<feature type="region of interest" description="Disordered" evidence="1">
    <location>
        <begin position="121"/>
        <end position="144"/>
    </location>
</feature>
<gene>
    <name evidence="2" type="primary">AlNc14C67G4727</name>
    <name evidence="2" type="ORF">ALNC14_054250</name>
</gene>
<evidence type="ECO:0000256" key="1">
    <source>
        <dbReference type="SAM" id="MobiDB-lite"/>
    </source>
</evidence>
<name>F0WDK8_9STRA</name>